<dbReference type="EMBL" id="JNBS01000942">
    <property type="protein sequence ID" value="OQS03286.1"/>
    <property type="molecule type" value="Genomic_DNA"/>
</dbReference>
<dbReference type="Gene3D" id="3.30.530.20">
    <property type="match status" value="1"/>
</dbReference>
<dbReference type="SUPFAM" id="SSF57903">
    <property type="entry name" value="FYVE/PHD zinc finger"/>
    <property type="match status" value="1"/>
</dbReference>
<dbReference type="InterPro" id="IPR052727">
    <property type="entry name" value="Rab4/Rab5_effector"/>
</dbReference>
<dbReference type="PANTHER" id="PTHR13510">
    <property type="entry name" value="FYVE-FINGER-CONTAINING RAB5 EFFECTOR PROTEIN RABENOSYN-5-RELATED"/>
    <property type="match status" value="1"/>
</dbReference>
<dbReference type="InterPro" id="IPR023393">
    <property type="entry name" value="START-like_dom_sf"/>
</dbReference>
<dbReference type="CDD" id="cd00065">
    <property type="entry name" value="FYVE_like_SF"/>
    <property type="match status" value="1"/>
</dbReference>
<protein>
    <recommendedName>
        <fullName evidence="6">FYVE-type domain-containing protein</fullName>
    </recommendedName>
</protein>
<dbReference type="Gene3D" id="3.30.40.10">
    <property type="entry name" value="Zinc/RING finger domain, C3HC4 (zinc finger)"/>
    <property type="match status" value="1"/>
</dbReference>
<keyword evidence="3" id="KW-0862">Zinc</keyword>
<sequence length="1007" mass="113594">MDHKYYEAMAASMGSQLAKAVSRHTVCSWIYGKNSLNIFRSVAGQLNIHATATSIHTSFNIAADALIATTSEEFCTMMRNLSSDFVSGEVLDTIVAPTPEAPNRHIALKRAMYKADKLFQKDKEFVYLEYVDVIQCDKRQVAFRALQSIDIRGNNNNTNRSIAPLTGLVFYSTDNPEKVELSYLCSVNSDVDSSYTISHVEQCFSGILKHLDHSRNSHDRITVPHIQILPLPSSSPKQCYICERAFHWDTLPHRPVSICLRCMNAARRKKSQEVVAIPSLSQGSSSLIDLWNNAELPTQHTSYRPPPRKLSFPFRSTSDSLLASLKKRRGSLCISLMHINLPHFRNARRYISYIQYIMYVRFQPFCYNKITFQLATMATDLLHDVDTDHFVAIAKHMTHALLDTTNISKGLPWKLVYQKQLSIYRTELCGIAPCNVHATTKLAAEIEDVTESLITTTTESYKTMMTMLSSDFIDGAVLANVLLPTPTNPYQYIGLKWAAFKSLTPFTKDKDFVILEYIDMIEDKHGTKTSFRIMQSVEIPTYIETPGAAVKYTRESVPLVGFIYYTTKKPGELKMTYTCNIDKNGDLPTWAANAAIQSHVEKCLTRTLKYIEYQRMSRDNFILPQQVIPLSDEQDHCHVCQKKFSYLYRHRYNCLKCGKVICSNCSSLRTAEVPDLGERKLRVCTACVIEVRLTNRRGSSDLKTNSDVIAPVVDAVRRRSLQDILQPVHTMLDNYQVFSGVQETLLQSFPNRSSSDGRLKAFRQGRRVTLGAPEMSATIAQLRQNKEMRKFLLDSPATSTPTRYHRRRSTVGSTELASVISSLQDVDCASLTSAERAMLLASDSDALSSDSSDSEYDDECTTTTDDESLDEKAPPLTENILRQFNSLQSCIDKSRKIMEATEQSHKLATIVRRQSLALQSLQQESNASSRKSSFSSSTTVTHKSRVPTGGAILFDSTDFDSRMDDDMIRLREFQASQAAQRRRSSNDIVKAQLLAKSFSTPKENLMS</sequence>
<feature type="region of interest" description="Disordered" evidence="5">
    <location>
        <begin position="843"/>
        <end position="875"/>
    </location>
</feature>
<evidence type="ECO:0000256" key="1">
    <source>
        <dbReference type="ARBA" id="ARBA00022723"/>
    </source>
</evidence>
<feature type="domain" description="FYVE-type" evidence="6">
    <location>
        <begin position="631"/>
        <end position="692"/>
    </location>
</feature>
<dbReference type="InterPro" id="IPR013083">
    <property type="entry name" value="Znf_RING/FYVE/PHD"/>
</dbReference>
<keyword evidence="2 4" id="KW-0863">Zinc-finger</keyword>
<dbReference type="OrthoDB" id="67196at2759"/>
<keyword evidence="8" id="KW-1185">Reference proteome</keyword>
<name>A0A1V9ZZ48_9STRA</name>
<evidence type="ECO:0000313" key="7">
    <source>
        <dbReference type="EMBL" id="OQS03286.1"/>
    </source>
</evidence>
<evidence type="ECO:0000259" key="6">
    <source>
        <dbReference type="PROSITE" id="PS50178"/>
    </source>
</evidence>
<evidence type="ECO:0000256" key="2">
    <source>
        <dbReference type="ARBA" id="ARBA00022771"/>
    </source>
</evidence>
<feature type="compositionally biased region" description="Low complexity" evidence="5">
    <location>
        <begin position="921"/>
        <end position="937"/>
    </location>
</feature>
<dbReference type="InterPro" id="IPR000306">
    <property type="entry name" value="Znf_FYVE"/>
</dbReference>
<evidence type="ECO:0000256" key="4">
    <source>
        <dbReference type="PROSITE-ProRule" id="PRU00091"/>
    </source>
</evidence>
<dbReference type="InterPro" id="IPR017455">
    <property type="entry name" value="Znf_FYVE-rel"/>
</dbReference>
<feature type="compositionally biased region" description="Acidic residues" evidence="5">
    <location>
        <begin position="852"/>
        <end position="869"/>
    </location>
</feature>
<dbReference type="Proteomes" id="UP000243217">
    <property type="component" value="Unassembled WGS sequence"/>
</dbReference>
<evidence type="ECO:0000256" key="3">
    <source>
        <dbReference type="ARBA" id="ARBA00022833"/>
    </source>
</evidence>
<dbReference type="Pfam" id="PF01363">
    <property type="entry name" value="FYVE"/>
    <property type="match status" value="1"/>
</dbReference>
<reference evidence="7 8" key="1">
    <citation type="journal article" date="2014" name="Genome Biol. Evol.">
        <title>The secreted proteins of Achlya hypogyna and Thraustotheca clavata identify the ancestral oomycete secretome and reveal gene acquisitions by horizontal gene transfer.</title>
        <authorList>
            <person name="Misner I."/>
            <person name="Blouin N."/>
            <person name="Leonard G."/>
            <person name="Richards T.A."/>
            <person name="Lane C.E."/>
        </authorList>
    </citation>
    <scope>NUCLEOTIDE SEQUENCE [LARGE SCALE GENOMIC DNA]</scope>
    <source>
        <strain evidence="7 8">ATCC 34112</strain>
    </source>
</reference>
<keyword evidence="1" id="KW-0479">Metal-binding</keyword>
<organism evidence="7 8">
    <name type="scientific">Thraustotheca clavata</name>
    <dbReference type="NCBI Taxonomy" id="74557"/>
    <lineage>
        <taxon>Eukaryota</taxon>
        <taxon>Sar</taxon>
        <taxon>Stramenopiles</taxon>
        <taxon>Oomycota</taxon>
        <taxon>Saprolegniomycetes</taxon>
        <taxon>Saprolegniales</taxon>
        <taxon>Achlyaceae</taxon>
        <taxon>Thraustotheca</taxon>
    </lineage>
</organism>
<feature type="region of interest" description="Disordered" evidence="5">
    <location>
        <begin position="921"/>
        <end position="943"/>
    </location>
</feature>
<comment type="caution">
    <text evidence="7">The sequence shown here is derived from an EMBL/GenBank/DDBJ whole genome shotgun (WGS) entry which is preliminary data.</text>
</comment>
<dbReference type="PROSITE" id="PS50178">
    <property type="entry name" value="ZF_FYVE"/>
    <property type="match status" value="1"/>
</dbReference>
<dbReference type="SUPFAM" id="SSF55961">
    <property type="entry name" value="Bet v1-like"/>
    <property type="match status" value="1"/>
</dbReference>
<dbReference type="GO" id="GO:0008270">
    <property type="term" value="F:zinc ion binding"/>
    <property type="evidence" value="ECO:0007669"/>
    <property type="project" value="UniProtKB-KW"/>
</dbReference>
<dbReference type="InterPro" id="IPR011011">
    <property type="entry name" value="Znf_FYVE_PHD"/>
</dbReference>
<gene>
    <name evidence="7" type="ORF">THRCLA_04419</name>
</gene>
<dbReference type="AlphaFoldDB" id="A0A1V9ZZ48"/>
<dbReference type="SMART" id="SM00064">
    <property type="entry name" value="FYVE"/>
    <property type="match status" value="1"/>
</dbReference>
<dbReference type="STRING" id="74557.A0A1V9ZZ48"/>
<dbReference type="PANTHER" id="PTHR13510:SF44">
    <property type="entry name" value="RABENOSYN-5"/>
    <property type="match status" value="1"/>
</dbReference>
<accession>A0A1V9ZZ48</accession>
<evidence type="ECO:0000256" key="5">
    <source>
        <dbReference type="SAM" id="MobiDB-lite"/>
    </source>
</evidence>
<proteinExistence type="predicted"/>
<evidence type="ECO:0000313" key="8">
    <source>
        <dbReference type="Proteomes" id="UP000243217"/>
    </source>
</evidence>